<evidence type="ECO:0000256" key="2">
    <source>
        <dbReference type="ARBA" id="ARBA00004805"/>
    </source>
</evidence>
<feature type="active site" description="Proton acceptor" evidence="17">
    <location>
        <position position="90"/>
    </location>
</feature>
<feature type="binding site" evidence="17">
    <location>
        <position position="69"/>
    </location>
    <ligand>
        <name>a CDP-1,2-diacyl-sn-glycerol</name>
        <dbReference type="ChEBI" id="CHEBI:58332"/>
    </ligand>
</feature>
<keyword evidence="9 17" id="KW-0479">Metal-binding</keyword>
<keyword evidence="17" id="KW-1208">Phospholipid metabolism</keyword>
<keyword evidence="11 17" id="KW-1133">Transmembrane helix</keyword>
<comment type="pathway">
    <text evidence="2 17">Phospholipid metabolism; phosphatidylinositol phosphate biosynthesis.</text>
</comment>
<feature type="transmembrane region" description="Helical" evidence="17">
    <location>
        <begin position="156"/>
        <end position="184"/>
    </location>
</feature>
<comment type="function">
    <text evidence="17">Catalyzes the conjugation of the 1'-hydroxyl group of D-myo-inositol-3-phosphate (also named L-myo-inositol-1-phosphate) with a lipid tail of cytidine diphosphate diacylglycerol (CDP-DAG), forming phosphatidylinositol phosphate (PIP) and CMP. PIP is a precursor of phosphatidylinositol (PI) which is an essential lipid required for cell wall formation.</text>
</comment>
<feature type="binding site" evidence="17">
    <location>
        <position position="73"/>
    </location>
    <ligand>
        <name>a CDP-1,2-diacyl-sn-glycerol</name>
        <dbReference type="ChEBI" id="CHEBI:58332"/>
    </ligand>
</feature>
<feature type="binding site" evidence="17">
    <location>
        <position position="90"/>
    </location>
    <ligand>
        <name>Mg(2+)</name>
        <dbReference type="ChEBI" id="CHEBI:18420"/>
        <label>2</label>
    </ligand>
</feature>
<evidence type="ECO:0000256" key="16">
    <source>
        <dbReference type="ARBA" id="ARBA00048865"/>
    </source>
</evidence>
<evidence type="ECO:0000256" key="14">
    <source>
        <dbReference type="ARBA" id="ARBA00024082"/>
    </source>
</evidence>
<keyword evidence="6 17" id="KW-1003">Cell membrane</keyword>
<dbReference type="Pfam" id="PF01066">
    <property type="entry name" value="CDP-OH_P_transf"/>
    <property type="match status" value="1"/>
</dbReference>
<feature type="binding site" evidence="17">
    <location>
        <position position="65"/>
    </location>
    <ligand>
        <name>Mg(2+)</name>
        <dbReference type="ChEBI" id="CHEBI:18420"/>
        <label>1</label>
    </ligand>
</feature>
<feature type="binding site" evidence="17">
    <location>
        <position position="86"/>
    </location>
    <ligand>
        <name>Mg(2+)</name>
        <dbReference type="ChEBI" id="CHEBI:18420"/>
        <label>2</label>
    </ligand>
</feature>
<evidence type="ECO:0000256" key="4">
    <source>
        <dbReference type="ARBA" id="ARBA00010441"/>
    </source>
</evidence>
<evidence type="ECO:0000256" key="12">
    <source>
        <dbReference type="ARBA" id="ARBA00023136"/>
    </source>
</evidence>
<organism evidence="19 20">
    <name type="scientific">Promicromonospora alba</name>
    <dbReference type="NCBI Taxonomy" id="1616110"/>
    <lineage>
        <taxon>Bacteria</taxon>
        <taxon>Bacillati</taxon>
        <taxon>Actinomycetota</taxon>
        <taxon>Actinomycetes</taxon>
        <taxon>Micrococcales</taxon>
        <taxon>Promicromonosporaceae</taxon>
        <taxon>Promicromonospora</taxon>
    </lineage>
</organism>
<keyword evidence="17" id="KW-0444">Lipid biosynthesis</keyword>
<comment type="subcellular location">
    <subcellularLocation>
        <location evidence="1 17">Cell membrane</location>
        <topology evidence="1 17">Multi-pass membrane protein</topology>
    </subcellularLocation>
</comment>
<evidence type="ECO:0000256" key="5">
    <source>
        <dbReference type="ARBA" id="ARBA00011738"/>
    </source>
</evidence>
<dbReference type="Proteomes" id="UP001596011">
    <property type="component" value="Unassembled WGS sequence"/>
</dbReference>
<dbReference type="PROSITE" id="PS00379">
    <property type="entry name" value="CDP_ALCOHOL_P_TRANSF"/>
    <property type="match status" value="1"/>
</dbReference>
<evidence type="ECO:0000256" key="17">
    <source>
        <dbReference type="HAMAP-Rule" id="MF_02241"/>
    </source>
</evidence>
<feature type="transmembrane region" description="Helical" evidence="17">
    <location>
        <begin position="37"/>
        <end position="67"/>
    </location>
</feature>
<proteinExistence type="inferred from homology"/>
<evidence type="ECO:0000313" key="19">
    <source>
        <dbReference type="EMBL" id="MFC4627804.1"/>
    </source>
</evidence>
<evidence type="ECO:0000256" key="7">
    <source>
        <dbReference type="ARBA" id="ARBA00022679"/>
    </source>
</evidence>
<accession>A0ABV9HCV8</accession>
<evidence type="ECO:0000256" key="13">
    <source>
        <dbReference type="ARBA" id="ARBA00023935"/>
    </source>
</evidence>
<dbReference type="HAMAP" id="MF_02241">
    <property type="entry name" value="PIP_synthase"/>
    <property type="match status" value="1"/>
</dbReference>
<evidence type="ECO:0000256" key="10">
    <source>
        <dbReference type="ARBA" id="ARBA00022842"/>
    </source>
</evidence>
<keyword evidence="12 17" id="KW-0472">Membrane</keyword>
<evidence type="ECO:0000256" key="3">
    <source>
        <dbReference type="ARBA" id="ARBA00005189"/>
    </source>
</evidence>
<keyword evidence="10 17" id="KW-0460">Magnesium</keyword>
<gene>
    <name evidence="19" type="primary">pgsA</name>
    <name evidence="19" type="ORF">ACFO6V_06125</name>
</gene>
<feature type="transmembrane region" description="Helical" evidence="17">
    <location>
        <begin position="88"/>
        <end position="107"/>
    </location>
</feature>
<feature type="binding site" evidence="17">
    <location>
        <position position="65"/>
    </location>
    <ligand>
        <name>Mg(2+)</name>
        <dbReference type="ChEBI" id="CHEBI:18420"/>
        <label>2</label>
    </ligand>
</feature>
<comment type="pathway">
    <text evidence="3">Lipid metabolism.</text>
</comment>
<evidence type="ECO:0000313" key="20">
    <source>
        <dbReference type="Proteomes" id="UP001596011"/>
    </source>
</evidence>
<protein>
    <recommendedName>
        <fullName evidence="14 17">Phosphatidylinositol phosphate synthase</fullName>
        <shortName evidence="17">PIP synthase</shortName>
        <ecNumber evidence="17">2.7.8.-</ecNumber>
    </recommendedName>
    <alternativeName>
        <fullName evidence="15 17">CDP-diacylglycerol--D-myo-inositol-3-phosphate 3-phosphatidyltransferase</fullName>
    </alternativeName>
</protein>
<evidence type="ECO:0000256" key="9">
    <source>
        <dbReference type="ARBA" id="ARBA00022723"/>
    </source>
</evidence>
<dbReference type="GO" id="GO:0016740">
    <property type="term" value="F:transferase activity"/>
    <property type="evidence" value="ECO:0007669"/>
    <property type="project" value="UniProtKB-KW"/>
</dbReference>
<evidence type="ECO:0000256" key="6">
    <source>
        <dbReference type="ARBA" id="ARBA00022475"/>
    </source>
</evidence>
<dbReference type="RefSeq" id="WP_377133280.1">
    <property type="nucleotide sequence ID" value="NZ_JBHSFI010000003.1"/>
</dbReference>
<comment type="caution">
    <text evidence="17">Lacks conserved residue(s) required for the propagation of feature annotation.</text>
</comment>
<evidence type="ECO:0000256" key="15">
    <source>
        <dbReference type="ARBA" id="ARBA00033137"/>
    </source>
</evidence>
<feature type="binding site" evidence="17">
    <location>
        <position position="86"/>
    </location>
    <ligand>
        <name>Mg(2+)</name>
        <dbReference type="ChEBI" id="CHEBI:18420"/>
        <label>1</label>
    </ligand>
</feature>
<keyword evidence="7 17" id="KW-0808">Transferase</keyword>
<name>A0ABV9HCV8_9MICO</name>
<evidence type="ECO:0000256" key="18">
    <source>
        <dbReference type="RuleBase" id="RU003750"/>
    </source>
</evidence>
<keyword evidence="17" id="KW-0443">Lipid metabolism</keyword>
<feature type="transmembrane region" description="Helical" evidence="17">
    <location>
        <begin position="113"/>
        <end position="135"/>
    </location>
</feature>
<dbReference type="InterPro" id="IPR043130">
    <property type="entry name" value="CDP-OH_PTrfase_TM_dom"/>
</dbReference>
<keyword evidence="17" id="KW-0594">Phospholipid biosynthesis</keyword>
<feature type="binding site" evidence="17">
    <location>
        <begin position="28"/>
        <end position="31"/>
    </location>
    <ligand>
        <name>a CDP-1,2-diacyl-sn-glycerol</name>
        <dbReference type="ChEBI" id="CHEBI:58332"/>
    </ligand>
</feature>
<dbReference type="Gene3D" id="1.20.120.1760">
    <property type="match status" value="1"/>
</dbReference>
<comment type="similarity">
    <text evidence="4 17 18">Belongs to the CDP-alcohol phosphatidyltransferase class-I family.</text>
</comment>
<dbReference type="InterPro" id="IPR044268">
    <property type="entry name" value="PIP_synthase_PgsA1"/>
</dbReference>
<comment type="subunit">
    <text evidence="5 17">Homodimer.</text>
</comment>
<dbReference type="InterPro" id="IPR000462">
    <property type="entry name" value="CDP-OH_P_trans"/>
</dbReference>
<dbReference type="InterPro" id="IPR048254">
    <property type="entry name" value="CDP_ALCOHOL_P_TRANSF_CS"/>
</dbReference>
<comment type="cofactor">
    <cofactor evidence="17">
        <name>Mg(2+)</name>
        <dbReference type="ChEBI" id="CHEBI:18420"/>
    </cofactor>
    <text evidence="17">Contains a di-nuclear catalytic Mg(2+) center.</text>
</comment>
<comment type="catalytic activity">
    <reaction evidence="16 17">
        <text>a CDP-1,2-diacyl-sn-glycerol + 1D-myo-inositol 3-phosphate = a 1,2-diacyl-sn-glycero-3-phospho-(1D-myo-inositol-3-phosphate) + CMP + H(+)</text>
        <dbReference type="Rhea" id="RHEA:60504"/>
        <dbReference type="ChEBI" id="CHEBI:15378"/>
        <dbReference type="ChEBI" id="CHEBI:58088"/>
        <dbReference type="ChEBI" id="CHEBI:58332"/>
        <dbReference type="ChEBI" id="CHEBI:58401"/>
        <dbReference type="ChEBI" id="CHEBI:60377"/>
    </reaction>
</comment>
<comment type="caution">
    <text evidence="19">The sequence shown here is derived from an EMBL/GenBank/DDBJ whole genome shotgun (WGS) entry which is preliminary data.</text>
</comment>
<dbReference type="EC" id="2.7.8.-" evidence="17"/>
<comment type="catalytic activity">
    <reaction evidence="13 17">
        <text>1,2-di-(9Z-octadecenoyl)-sn-glycero-3-cytidine-5'-diphosphate + 1D-myo-inositol 3-phosphate = 1,2-di-(9Z-octadecenoyl)-sn-glycero-3-phospho-(1D-myo-inositol-3-phosphate) + CMP + H(+)</text>
        <dbReference type="Rhea" id="RHEA:61216"/>
        <dbReference type="ChEBI" id="CHEBI:15378"/>
        <dbReference type="ChEBI" id="CHEBI:58401"/>
        <dbReference type="ChEBI" id="CHEBI:60377"/>
        <dbReference type="ChEBI" id="CHEBI:85356"/>
        <dbReference type="ChEBI" id="CHEBI:144472"/>
    </reaction>
</comment>
<sequence>MLRSLRSLMTTVFTPLARLLLALRVSPDAVTIAGTLIVSAISLTLFPLGYTLVGGLLVGFFVLFDSLDGVMARMSGRSGPWGAFLDSTLDRVADGAVFGGIMLWFVLHPDEHNGLWGIAVALACLVLGSVVPYARARAESVGATAQVGIAERADRLLLALVPFTFIQVGLPVVVLEVVLTLLALASLVTVFQRMATVRGQLTSRAGQEA</sequence>
<keyword evidence="8 17" id="KW-0812">Transmembrane</keyword>
<dbReference type="NCBIfam" id="NF045883">
    <property type="entry name" value="PIPSynth"/>
    <property type="match status" value="1"/>
</dbReference>
<reference evidence="20" key="1">
    <citation type="journal article" date="2019" name="Int. J. Syst. Evol. Microbiol.">
        <title>The Global Catalogue of Microorganisms (GCM) 10K type strain sequencing project: providing services to taxonomists for standard genome sequencing and annotation.</title>
        <authorList>
            <consortium name="The Broad Institute Genomics Platform"/>
            <consortium name="The Broad Institute Genome Sequencing Center for Infectious Disease"/>
            <person name="Wu L."/>
            <person name="Ma J."/>
        </authorList>
    </citation>
    <scope>NUCLEOTIDE SEQUENCE [LARGE SCALE GENOMIC DNA]</scope>
    <source>
        <strain evidence="20">CCUG 42722</strain>
    </source>
</reference>
<evidence type="ECO:0000256" key="1">
    <source>
        <dbReference type="ARBA" id="ARBA00004651"/>
    </source>
</evidence>
<evidence type="ECO:0000256" key="11">
    <source>
        <dbReference type="ARBA" id="ARBA00022989"/>
    </source>
</evidence>
<keyword evidence="20" id="KW-1185">Reference proteome</keyword>
<evidence type="ECO:0000256" key="8">
    <source>
        <dbReference type="ARBA" id="ARBA00022692"/>
    </source>
</evidence>
<dbReference type="EMBL" id="JBHSFI010000003">
    <property type="protein sequence ID" value="MFC4627804.1"/>
    <property type="molecule type" value="Genomic_DNA"/>
</dbReference>
<feature type="binding site" evidence="17">
    <location>
        <position position="68"/>
    </location>
    <ligand>
        <name>Mg(2+)</name>
        <dbReference type="ChEBI" id="CHEBI:18420"/>
        <label>1</label>
    </ligand>
</feature>